<dbReference type="PROSITE" id="PS50109">
    <property type="entry name" value="HIS_KIN"/>
    <property type="match status" value="1"/>
</dbReference>
<evidence type="ECO:0000256" key="3">
    <source>
        <dbReference type="ARBA" id="ARBA00012438"/>
    </source>
</evidence>
<dbReference type="AlphaFoldDB" id="A9EL98"/>
<evidence type="ECO:0000256" key="4">
    <source>
        <dbReference type="ARBA" id="ARBA00022475"/>
    </source>
</evidence>
<keyword evidence="12" id="KW-0902">Two-component regulatory system</keyword>
<keyword evidence="16" id="KW-1185">Reference proteome</keyword>
<dbReference type="InterPro" id="IPR050398">
    <property type="entry name" value="HssS/ArlS-like"/>
</dbReference>
<proteinExistence type="predicted"/>
<evidence type="ECO:0000256" key="8">
    <source>
        <dbReference type="ARBA" id="ARBA00022741"/>
    </source>
</evidence>
<dbReference type="InterPro" id="IPR005467">
    <property type="entry name" value="His_kinase_dom"/>
</dbReference>
<evidence type="ECO:0000256" key="11">
    <source>
        <dbReference type="ARBA" id="ARBA00022989"/>
    </source>
</evidence>
<dbReference type="EMBL" id="ABIC01000040">
    <property type="protein sequence ID" value="EDP99419.1"/>
    <property type="molecule type" value="Genomic_DNA"/>
</dbReference>
<comment type="catalytic activity">
    <reaction evidence="1">
        <text>ATP + protein L-histidine = ADP + protein N-phospho-L-histidine.</text>
        <dbReference type="EC" id="2.7.13.3"/>
    </reaction>
</comment>
<evidence type="ECO:0000313" key="15">
    <source>
        <dbReference type="EMBL" id="EDP99419.1"/>
    </source>
</evidence>
<comment type="caution">
    <text evidence="15">The sequence shown here is derived from an EMBL/GenBank/DDBJ whole genome shotgun (WGS) entry which is preliminary data.</text>
</comment>
<comment type="subcellular location">
    <subcellularLocation>
        <location evidence="2">Cell membrane</location>
        <topology evidence="2">Multi-pass membrane protein</topology>
    </subcellularLocation>
</comment>
<dbReference type="InterPro" id="IPR036097">
    <property type="entry name" value="HisK_dim/P_sf"/>
</dbReference>
<dbReference type="SMART" id="SM00388">
    <property type="entry name" value="HisKA"/>
    <property type="match status" value="1"/>
</dbReference>
<dbReference type="EC" id="2.7.13.3" evidence="3"/>
<dbReference type="GO" id="GO:0005524">
    <property type="term" value="F:ATP binding"/>
    <property type="evidence" value="ECO:0007669"/>
    <property type="project" value="UniProtKB-KW"/>
</dbReference>
<sequence length="203" mass="23365">MPLQYASHELRTPIAIVKSNAELLQQLWSDAPENCRPPLQRIIRAGKTMHHLTETLLWLGREEMSQPKSLQFRLDLLIQQLIKEHRYLLKGKAVELKIKLNEIMVCQAETLIRILMANLIRNAMQHIDEGLISITLTNQQLTIQNTGILLNGITADDKSLDSFGLGLKLVRQICQQQAWFFETRVESNSYLAKIDLINDEQQK</sequence>
<keyword evidence="11" id="KW-1133">Transmembrane helix</keyword>
<evidence type="ECO:0000256" key="9">
    <source>
        <dbReference type="ARBA" id="ARBA00022777"/>
    </source>
</evidence>
<keyword evidence="5" id="KW-0597">Phosphoprotein</keyword>
<gene>
    <name evidence="15" type="ORF">KT99_14705</name>
</gene>
<dbReference type="InterPro" id="IPR036890">
    <property type="entry name" value="HATPase_C_sf"/>
</dbReference>
<dbReference type="CDD" id="cd00082">
    <property type="entry name" value="HisKA"/>
    <property type="match status" value="1"/>
</dbReference>
<dbReference type="RefSeq" id="WP_005501921.1">
    <property type="nucleotide sequence ID" value="NZ_ABIC01000040.1"/>
</dbReference>
<reference evidence="15 16" key="1">
    <citation type="submission" date="2007-10" db="EMBL/GenBank/DDBJ databases">
        <authorList>
            <person name="Yayanos A."/>
            <person name="Ferriera S."/>
            <person name="Johnson J."/>
            <person name="Kravitz S."/>
            <person name="Halpern A."/>
            <person name="Remington K."/>
            <person name="Beeson K."/>
            <person name="Tran B."/>
            <person name="Rogers Y.-H."/>
            <person name="Friedman R."/>
            <person name="Venter J.C."/>
        </authorList>
    </citation>
    <scope>NUCLEOTIDE SEQUENCE [LARGE SCALE GENOMIC DNA]</scope>
    <source>
        <strain evidence="15 16">KT99</strain>
    </source>
</reference>
<feature type="domain" description="Histidine kinase" evidence="14">
    <location>
        <begin position="5"/>
        <end position="203"/>
    </location>
</feature>
<evidence type="ECO:0000313" key="16">
    <source>
        <dbReference type="Proteomes" id="UP000005839"/>
    </source>
</evidence>
<organism evidence="15 16">
    <name type="scientific">Shewanella benthica KT99</name>
    <dbReference type="NCBI Taxonomy" id="314608"/>
    <lineage>
        <taxon>Bacteria</taxon>
        <taxon>Pseudomonadati</taxon>
        <taxon>Pseudomonadota</taxon>
        <taxon>Gammaproteobacteria</taxon>
        <taxon>Alteromonadales</taxon>
        <taxon>Shewanellaceae</taxon>
        <taxon>Shewanella</taxon>
    </lineage>
</organism>
<keyword evidence="7" id="KW-0812">Transmembrane</keyword>
<keyword evidence="10" id="KW-0067">ATP-binding</keyword>
<protein>
    <recommendedName>
        <fullName evidence="3">histidine kinase</fullName>
        <ecNumber evidence="3">2.7.13.3</ecNumber>
    </recommendedName>
</protein>
<dbReference type="InterPro" id="IPR003661">
    <property type="entry name" value="HisK_dim/P_dom"/>
</dbReference>
<evidence type="ECO:0000256" key="1">
    <source>
        <dbReference type="ARBA" id="ARBA00000085"/>
    </source>
</evidence>
<dbReference type="Pfam" id="PF00512">
    <property type="entry name" value="HisKA"/>
    <property type="match status" value="1"/>
</dbReference>
<evidence type="ECO:0000256" key="12">
    <source>
        <dbReference type="ARBA" id="ARBA00023012"/>
    </source>
</evidence>
<dbReference type="SUPFAM" id="SSF55874">
    <property type="entry name" value="ATPase domain of HSP90 chaperone/DNA topoisomerase II/histidine kinase"/>
    <property type="match status" value="1"/>
</dbReference>
<keyword evidence="6" id="KW-0808">Transferase</keyword>
<accession>A9EL98</accession>
<dbReference type="GO" id="GO:0000155">
    <property type="term" value="F:phosphorelay sensor kinase activity"/>
    <property type="evidence" value="ECO:0007669"/>
    <property type="project" value="InterPro"/>
</dbReference>
<evidence type="ECO:0000259" key="14">
    <source>
        <dbReference type="PROSITE" id="PS50109"/>
    </source>
</evidence>
<evidence type="ECO:0000256" key="2">
    <source>
        <dbReference type="ARBA" id="ARBA00004651"/>
    </source>
</evidence>
<evidence type="ECO:0000256" key="7">
    <source>
        <dbReference type="ARBA" id="ARBA00022692"/>
    </source>
</evidence>
<evidence type="ECO:0000256" key="13">
    <source>
        <dbReference type="ARBA" id="ARBA00023136"/>
    </source>
</evidence>
<dbReference type="SUPFAM" id="SSF47384">
    <property type="entry name" value="Homodimeric domain of signal transducing histidine kinase"/>
    <property type="match status" value="1"/>
</dbReference>
<dbReference type="Proteomes" id="UP000005839">
    <property type="component" value="Unassembled WGS sequence"/>
</dbReference>
<keyword evidence="4" id="KW-1003">Cell membrane</keyword>
<keyword evidence="8" id="KW-0547">Nucleotide-binding</keyword>
<keyword evidence="9 15" id="KW-0418">Kinase</keyword>
<dbReference type="PANTHER" id="PTHR45528:SF1">
    <property type="entry name" value="SENSOR HISTIDINE KINASE CPXA"/>
    <property type="match status" value="1"/>
</dbReference>
<dbReference type="PANTHER" id="PTHR45528">
    <property type="entry name" value="SENSOR HISTIDINE KINASE CPXA"/>
    <property type="match status" value="1"/>
</dbReference>
<dbReference type="GO" id="GO:0005886">
    <property type="term" value="C:plasma membrane"/>
    <property type="evidence" value="ECO:0007669"/>
    <property type="project" value="UniProtKB-SubCell"/>
</dbReference>
<evidence type="ECO:0000256" key="5">
    <source>
        <dbReference type="ARBA" id="ARBA00022553"/>
    </source>
</evidence>
<dbReference type="Gene3D" id="3.30.565.10">
    <property type="entry name" value="Histidine kinase-like ATPase, C-terminal domain"/>
    <property type="match status" value="1"/>
</dbReference>
<dbReference type="STRING" id="314608.KT99_14705"/>
<evidence type="ECO:0000256" key="10">
    <source>
        <dbReference type="ARBA" id="ARBA00022840"/>
    </source>
</evidence>
<dbReference type="Gene3D" id="1.10.287.130">
    <property type="match status" value="1"/>
</dbReference>
<name>A9EL98_9GAMM</name>
<keyword evidence="13" id="KW-0472">Membrane</keyword>
<evidence type="ECO:0000256" key="6">
    <source>
        <dbReference type="ARBA" id="ARBA00022679"/>
    </source>
</evidence>